<evidence type="ECO:0000313" key="2">
    <source>
        <dbReference type="WBParaSite" id="ALUE_0002218501-mRNA-1"/>
    </source>
</evidence>
<protein>
    <submittedName>
        <fullName evidence="2">Exostosin domain-containing protein</fullName>
    </submittedName>
</protein>
<dbReference type="WBParaSite" id="ALUE_0002218501-mRNA-1">
    <property type="protein sequence ID" value="ALUE_0002218501-mRNA-1"/>
    <property type="gene ID" value="ALUE_0002218501"/>
</dbReference>
<proteinExistence type="predicted"/>
<accession>A0A0M3ITV7</accession>
<evidence type="ECO:0000313" key="1">
    <source>
        <dbReference type="Proteomes" id="UP000036681"/>
    </source>
</evidence>
<dbReference type="AlphaFoldDB" id="A0A0M3ITV7"/>
<name>A0A0M3ITV7_ASCLU</name>
<keyword evidence="1" id="KW-1185">Reference proteome</keyword>
<dbReference type="Proteomes" id="UP000036681">
    <property type="component" value="Unplaced"/>
</dbReference>
<reference evidence="2" key="1">
    <citation type="submission" date="2017-02" db="UniProtKB">
        <authorList>
            <consortium name="WormBaseParasite"/>
        </authorList>
    </citation>
    <scope>IDENTIFICATION</scope>
</reference>
<sequence>MSRIDNSQHFITFPEGYAGRRNHLCVYIPCRTAIVLEKIDYLAIP</sequence>
<organism evidence="1 2">
    <name type="scientific">Ascaris lumbricoides</name>
    <name type="common">Giant roundworm</name>
    <dbReference type="NCBI Taxonomy" id="6252"/>
    <lineage>
        <taxon>Eukaryota</taxon>
        <taxon>Metazoa</taxon>
        <taxon>Ecdysozoa</taxon>
        <taxon>Nematoda</taxon>
        <taxon>Chromadorea</taxon>
        <taxon>Rhabditida</taxon>
        <taxon>Spirurina</taxon>
        <taxon>Ascaridomorpha</taxon>
        <taxon>Ascaridoidea</taxon>
        <taxon>Ascarididae</taxon>
        <taxon>Ascaris</taxon>
    </lineage>
</organism>